<accession>A0AAJ7VZ88</accession>
<dbReference type="Proteomes" id="UP000694920">
    <property type="component" value="Unplaced"/>
</dbReference>
<dbReference type="PANTHER" id="PTHR39959">
    <property type="entry name" value="RE44287P-RELATED"/>
    <property type="match status" value="1"/>
</dbReference>
<name>A0AAJ7VZ88_CEPCN</name>
<dbReference type="GeneID" id="107265660"/>
<keyword evidence="1" id="KW-0812">Transmembrane</keyword>
<feature type="domain" description="ZP" evidence="2">
    <location>
        <begin position="176"/>
        <end position="447"/>
    </location>
</feature>
<dbReference type="KEGG" id="ccin:107265660"/>
<sequence length="515" mass="58631">MARFNVEFKMGYFLLILQCFVLLNQMIGNSLAAILDLIEPNAGDLEKTVFINFPRRFNGTRAIPGSTVQTYLPPESPTQFLPEVVDNRARNSASSSTTSLSSDNMIVDNVTRIDLSNFSVPDIVLRAPFHNGERASRFQTYSNFLKTKVGQRTTEGGYVQEESNQNSFVVRVNDMSCQNSGREIFFRASVSPVKNYDRPVIENARSDACKMTKHNGDYRINLENDRFLNCGVIDCSIESDKFYCLSLRFPVIQGLKLKDDFHVTLQCKTQEKVTSHTKQINVKTLDTAARMAPRIATGGFKNVFETDVALYRKTYSSDNIFDTRIQPGGTVILGEEVLLRVLVREGDGWKYSRISEVTVHYVEKRQRNKIMNSLWILDSHGCLNPDIREISSREQHRVSPLENYIIFHAFMFENMKETDEMILTVKVIGCLDGDDCALNCPASHVRRVRSTDNSNDTVNWQDDILFRVIMPNEKINKLDQKNLTIPYLLSICGLVSVIALLCAIKIWIRPRISKI</sequence>
<dbReference type="RefSeq" id="XP_024938704.1">
    <property type="nucleotide sequence ID" value="XM_025082936.1"/>
</dbReference>
<dbReference type="RefSeq" id="XP_024938705.1">
    <property type="nucleotide sequence ID" value="XM_025082937.1"/>
</dbReference>
<keyword evidence="1" id="KW-0472">Membrane</keyword>
<evidence type="ECO:0000256" key="1">
    <source>
        <dbReference type="SAM" id="Phobius"/>
    </source>
</evidence>
<reference evidence="4 5" key="1">
    <citation type="submission" date="2025-04" db="UniProtKB">
        <authorList>
            <consortium name="RefSeq"/>
        </authorList>
    </citation>
    <scope>IDENTIFICATION</scope>
</reference>
<dbReference type="PANTHER" id="PTHR39959:SF2">
    <property type="entry name" value="RE44287P"/>
    <property type="match status" value="1"/>
</dbReference>
<gene>
    <name evidence="4 5" type="primary">LOC107265660</name>
</gene>
<proteinExistence type="predicted"/>
<organism evidence="3 5">
    <name type="scientific">Cephus cinctus</name>
    <name type="common">Wheat stem sawfly</name>
    <dbReference type="NCBI Taxonomy" id="211228"/>
    <lineage>
        <taxon>Eukaryota</taxon>
        <taxon>Metazoa</taxon>
        <taxon>Ecdysozoa</taxon>
        <taxon>Arthropoda</taxon>
        <taxon>Hexapoda</taxon>
        <taxon>Insecta</taxon>
        <taxon>Pterygota</taxon>
        <taxon>Neoptera</taxon>
        <taxon>Endopterygota</taxon>
        <taxon>Hymenoptera</taxon>
        <taxon>Cephoidea</taxon>
        <taxon>Cephidae</taxon>
        <taxon>Cephus</taxon>
    </lineage>
</organism>
<evidence type="ECO:0000259" key="2">
    <source>
        <dbReference type="PROSITE" id="PS51034"/>
    </source>
</evidence>
<keyword evidence="1" id="KW-1133">Transmembrane helix</keyword>
<protein>
    <submittedName>
        <fullName evidence="4 5">Uncharacterized protein LOC107265660</fullName>
    </submittedName>
</protein>
<dbReference type="AlphaFoldDB" id="A0AAJ7VZ88"/>
<evidence type="ECO:0000313" key="3">
    <source>
        <dbReference type="Proteomes" id="UP000694920"/>
    </source>
</evidence>
<dbReference type="InterPro" id="IPR001507">
    <property type="entry name" value="ZP_dom"/>
</dbReference>
<feature type="transmembrane region" description="Helical" evidence="1">
    <location>
        <begin position="487"/>
        <end position="508"/>
    </location>
</feature>
<keyword evidence="3" id="KW-1185">Reference proteome</keyword>
<evidence type="ECO:0000313" key="4">
    <source>
        <dbReference type="RefSeq" id="XP_024938704.1"/>
    </source>
</evidence>
<evidence type="ECO:0000313" key="5">
    <source>
        <dbReference type="RefSeq" id="XP_024938705.1"/>
    </source>
</evidence>
<dbReference type="PROSITE" id="PS51034">
    <property type="entry name" value="ZP_2"/>
    <property type="match status" value="1"/>
</dbReference>